<protein>
    <recommendedName>
        <fullName evidence="20">Nidogen</fullName>
    </recommendedName>
</protein>
<dbReference type="PANTHER" id="PTHR24050">
    <property type="entry name" value="PA14 DOMAIN-CONTAINING PROTEIN"/>
    <property type="match status" value="1"/>
</dbReference>
<comment type="caution">
    <text evidence="12">Lacks conserved residue(s) required for the propagation of feature annotation.</text>
</comment>
<dbReference type="InterPro" id="IPR000033">
    <property type="entry name" value="LDLR_classB_rpt"/>
</dbReference>
<dbReference type="Gene3D" id="2.40.155.10">
    <property type="entry name" value="Green fluorescent protein"/>
    <property type="match status" value="1"/>
</dbReference>
<evidence type="ECO:0000256" key="5">
    <source>
        <dbReference type="ARBA" id="ARBA00022729"/>
    </source>
</evidence>
<dbReference type="FunFam" id="2.10.25.10:FF:000038">
    <property type="entry name" value="Fibrillin 2"/>
    <property type="match status" value="1"/>
</dbReference>
<feature type="repeat" description="LDL-receptor class B" evidence="13">
    <location>
        <begin position="1187"/>
        <end position="1232"/>
    </location>
</feature>
<dbReference type="InterPro" id="IPR018097">
    <property type="entry name" value="EGF_Ca-bd_CS"/>
</dbReference>
<feature type="repeat" description="LDL-receptor class B" evidence="13">
    <location>
        <begin position="1143"/>
        <end position="1186"/>
    </location>
</feature>
<keyword evidence="11" id="KW-0325">Glycoprotein</keyword>
<evidence type="ECO:0000256" key="3">
    <source>
        <dbReference type="ARBA" id="ARBA00022530"/>
    </source>
</evidence>
<dbReference type="CDD" id="cd00054">
    <property type="entry name" value="EGF_CA"/>
    <property type="match status" value="3"/>
</dbReference>
<evidence type="ECO:0000256" key="1">
    <source>
        <dbReference type="ARBA" id="ARBA00004302"/>
    </source>
</evidence>
<feature type="domain" description="EGF-like" evidence="15">
    <location>
        <begin position="699"/>
        <end position="738"/>
    </location>
</feature>
<feature type="domain" description="EGF-like" evidence="15">
    <location>
        <begin position="1012"/>
        <end position="1052"/>
    </location>
</feature>
<dbReference type="InterPro" id="IPR024731">
    <property type="entry name" value="NELL2-like_EGF"/>
</dbReference>
<evidence type="ECO:0000256" key="13">
    <source>
        <dbReference type="PROSITE-ProRule" id="PRU00461"/>
    </source>
</evidence>
<dbReference type="InterPro" id="IPR009030">
    <property type="entry name" value="Growth_fac_rcpt_cys_sf"/>
</dbReference>
<feature type="signal peptide" evidence="14">
    <location>
        <begin position="1"/>
        <end position="19"/>
    </location>
</feature>
<keyword evidence="8" id="KW-0084">Basement membrane</keyword>
<feature type="domain" description="EGF-like" evidence="15">
    <location>
        <begin position="751"/>
        <end position="792"/>
    </location>
</feature>
<keyword evidence="19" id="KW-1185">Reference proteome</keyword>
<dbReference type="InterPro" id="IPR006605">
    <property type="entry name" value="G2_nidogen/fibulin_G2F"/>
</dbReference>
<evidence type="ECO:0000259" key="16">
    <source>
        <dbReference type="PROSITE" id="PS50993"/>
    </source>
</evidence>
<feature type="domain" description="EGF-like" evidence="15">
    <location>
        <begin position="573"/>
        <end position="613"/>
    </location>
</feature>
<evidence type="ECO:0000256" key="8">
    <source>
        <dbReference type="ARBA" id="ARBA00022869"/>
    </source>
</evidence>
<keyword evidence="3" id="KW-0272">Extracellular matrix</keyword>
<evidence type="ECO:0000259" key="15">
    <source>
        <dbReference type="PROSITE" id="PS50026"/>
    </source>
</evidence>
<dbReference type="FunFam" id="2.120.10.30:FF:000241">
    <property type="entry name" value="Low-density lipoprotein receptor-related protein 6"/>
    <property type="match status" value="1"/>
</dbReference>
<dbReference type="SMART" id="SM00682">
    <property type="entry name" value="G2F"/>
    <property type="match status" value="1"/>
</dbReference>
<dbReference type="GO" id="GO:0007160">
    <property type="term" value="P:cell-matrix adhesion"/>
    <property type="evidence" value="ECO:0007669"/>
    <property type="project" value="InterPro"/>
</dbReference>
<dbReference type="InterPro" id="IPR001881">
    <property type="entry name" value="EGF-like_Ca-bd_dom"/>
</dbReference>
<dbReference type="GeneID" id="106670257"/>
<dbReference type="Pfam" id="PF07474">
    <property type="entry name" value="G2F"/>
    <property type="match status" value="1"/>
</dbReference>
<feature type="domain" description="EGF-like" evidence="15">
    <location>
        <begin position="970"/>
        <end position="1011"/>
    </location>
</feature>
<evidence type="ECO:0000313" key="18">
    <source>
        <dbReference type="EnsemblMetazoa" id="XP_014255920.1"/>
    </source>
</evidence>
<evidence type="ECO:0000256" key="10">
    <source>
        <dbReference type="ARBA" id="ARBA00023157"/>
    </source>
</evidence>
<dbReference type="InterPro" id="IPR052235">
    <property type="entry name" value="Nephronectin_domain"/>
</dbReference>
<feature type="disulfide bond" evidence="12">
    <location>
        <begin position="927"/>
        <end position="944"/>
    </location>
</feature>
<dbReference type="RefSeq" id="XP_014255920.1">
    <property type="nucleotide sequence ID" value="XM_014400434.2"/>
</dbReference>
<dbReference type="InterPro" id="IPR011042">
    <property type="entry name" value="6-blade_b-propeller_TolB-like"/>
</dbReference>
<dbReference type="PROSITE" id="PS01186">
    <property type="entry name" value="EGF_2"/>
    <property type="match status" value="7"/>
</dbReference>
<feature type="domain" description="EGF-like" evidence="15">
    <location>
        <begin position="917"/>
        <end position="959"/>
    </location>
</feature>
<dbReference type="Pfam" id="PF07645">
    <property type="entry name" value="EGF_CA"/>
    <property type="match status" value="2"/>
</dbReference>
<organism evidence="18 19">
    <name type="scientific">Cimex lectularius</name>
    <name type="common">Bed bug</name>
    <name type="synonym">Acanthia lectularia</name>
    <dbReference type="NCBI Taxonomy" id="79782"/>
    <lineage>
        <taxon>Eukaryota</taxon>
        <taxon>Metazoa</taxon>
        <taxon>Ecdysozoa</taxon>
        <taxon>Arthropoda</taxon>
        <taxon>Hexapoda</taxon>
        <taxon>Insecta</taxon>
        <taxon>Pterygota</taxon>
        <taxon>Neoptera</taxon>
        <taxon>Paraneoptera</taxon>
        <taxon>Hemiptera</taxon>
        <taxon>Heteroptera</taxon>
        <taxon>Panheteroptera</taxon>
        <taxon>Cimicomorpha</taxon>
        <taxon>Cimicidae</taxon>
        <taxon>Cimex</taxon>
    </lineage>
</organism>
<keyword evidence="9" id="KW-0130">Cell adhesion</keyword>
<dbReference type="Gene3D" id="2.120.10.30">
    <property type="entry name" value="TolB, C-terminal domain"/>
    <property type="match status" value="1"/>
</dbReference>
<dbReference type="InterPro" id="IPR000152">
    <property type="entry name" value="EGF-type_Asp/Asn_hydroxyl_site"/>
</dbReference>
<dbReference type="SUPFAM" id="SSF57196">
    <property type="entry name" value="EGF/Laminin"/>
    <property type="match status" value="1"/>
</dbReference>
<accession>A0A8I6S9X7</accession>
<keyword evidence="5 14" id="KW-0732">Signal</keyword>
<feature type="domain" description="EGF-like" evidence="15">
    <location>
        <begin position="525"/>
        <end position="563"/>
    </location>
</feature>
<dbReference type="SUPFAM" id="SSF63825">
    <property type="entry name" value="YWTD domain"/>
    <property type="match status" value="1"/>
</dbReference>
<keyword evidence="10 12" id="KW-1015">Disulfide bond</keyword>
<feature type="domain" description="NIDO" evidence="17">
    <location>
        <begin position="93"/>
        <end position="245"/>
    </location>
</feature>
<evidence type="ECO:0000256" key="4">
    <source>
        <dbReference type="ARBA" id="ARBA00022536"/>
    </source>
</evidence>
<keyword evidence="2" id="KW-0964">Secreted</keyword>
<dbReference type="PROSITE" id="PS51120">
    <property type="entry name" value="LDLRB"/>
    <property type="match status" value="3"/>
</dbReference>
<dbReference type="PROSITE" id="PS50993">
    <property type="entry name" value="NIDOGEN_G2"/>
    <property type="match status" value="1"/>
</dbReference>
<dbReference type="SUPFAM" id="SSF54511">
    <property type="entry name" value="GFP-like"/>
    <property type="match status" value="1"/>
</dbReference>
<comment type="subcellular location">
    <subcellularLocation>
        <location evidence="1">Secreted</location>
        <location evidence="1">Extracellular space</location>
        <location evidence="1">Extracellular matrix</location>
        <location evidence="1">Basement membrane</location>
    </subcellularLocation>
</comment>
<dbReference type="PROSITE" id="PS01187">
    <property type="entry name" value="EGF_CA"/>
    <property type="match status" value="2"/>
</dbReference>
<evidence type="ECO:0000313" key="19">
    <source>
        <dbReference type="Proteomes" id="UP000494040"/>
    </source>
</evidence>
<dbReference type="PROSITE" id="PS00010">
    <property type="entry name" value="ASX_HYDROXYL"/>
    <property type="match status" value="1"/>
</dbReference>
<evidence type="ECO:0000256" key="6">
    <source>
        <dbReference type="ARBA" id="ARBA00022737"/>
    </source>
</evidence>
<dbReference type="InterPro" id="IPR000742">
    <property type="entry name" value="EGF"/>
</dbReference>
<evidence type="ECO:0000256" key="12">
    <source>
        <dbReference type="PROSITE-ProRule" id="PRU00076"/>
    </source>
</evidence>
<dbReference type="PROSITE" id="PS51220">
    <property type="entry name" value="NIDO"/>
    <property type="match status" value="1"/>
</dbReference>
<dbReference type="Proteomes" id="UP000494040">
    <property type="component" value="Unassembled WGS sequence"/>
</dbReference>
<dbReference type="Gene3D" id="2.10.25.10">
    <property type="entry name" value="Laminin"/>
    <property type="match status" value="7"/>
</dbReference>
<feature type="disulfide bond" evidence="12">
    <location>
        <begin position="980"/>
        <end position="997"/>
    </location>
</feature>
<proteinExistence type="predicted"/>
<keyword evidence="6" id="KW-0677">Repeat</keyword>
<name>A0A8I6S9X7_CIMLE</name>
<dbReference type="GO" id="GO:0005604">
    <property type="term" value="C:basement membrane"/>
    <property type="evidence" value="ECO:0007669"/>
    <property type="project" value="UniProtKB-SubCell"/>
</dbReference>
<sequence>MAMLQLLVVFFIFLRFGQSVPINDFYEYDVNETVVLEKVDDNVEELHLSRPIKYLTEYYQRIYIDNNGLVSFAATDPEYQNLLFPLPLPAIAPFYSNVDTTGSGKVYARETTDQRLLDRSAHTIRQLYPNLPAEFDPKSMVVVTWDSVGYYNNKWDKVNTYQLILTTDGEETFVELLYADDGIQWIQAENKHVPFETDIRAQAALILPNGRLFSLPGSGTVQVNYLNKRTNTGTPGQFVFRIGNINEDQGKVEEPHNSDHKRPPATCEEGRSLCDVNAQCVDLQAGFCCKCYETHYGNGFSCIHKAVPRRMLGKANVNLNGIVLNNLNYQGYIVVQDGRVYAALDQVSRRIGHEMKLLSVLPGVPGWMFAQPAEGAVNGFQLTGGKAEHFAEIRFDKYNSVRVHQKFEGLDAFERLIVSVDITGSVPVLGPDTEVLLPDFVEEYTRTDEGEYRSQSTHFVDFNNRERLEISVDQTIRFKENCPTEHGDVPPQRLTVTKSFVSYDENKEIIVRLASFYKISKSSDVIDPCIEGRAQCIANSSCIADGLAFKCVCNQGFQPSNSDYSGHSTGCVDVNECNAGTHFCSPNAICVNEIGTYTCHCNSGYSGDGKYCEAVESQLPPHMTCPSASFSVNDLNFCTCDVGYKKYFSSEVNSVSCEDVDECAEESNPCGDKECVNYNGGYDCRCPFGFEEDENGACQGGACSGIQCPSGQRCVPDDNQGFLCVCEEGYTGTAPYCTPIGEETTEHNTGYYDECRSNSHCEENASCEFNTSTNVKQCQCVYGFTNNGYTCVPSPTNKVIPRTCLRDECWCPPGYDDDGNHCVQQTVDQTTVSTVEECRTEQDCHEDAECIFMSNVGAYRCVCKPGYEGDGLNCHQMDISCFEADICHENASCIPDDGKYICICHNGFEGDGTVCYPKNECGEDFFCPHHAHCEYNEKNEYLECVCNFGYKKSSAGDCEPVETCREGSCEVRGCDVENNCSPFADCVYNYEERGYRCSCRENYEGDGQECNEKVTCRIMPELCSEYATCVYLDLQYQCKCNEGYFGNGSYCREATKQNEQFLLVTKGGSIIKLPLGSSSIGYPIRILNQTAIGIATDCVEGKVYWSDVSGNKIYKANYDGSELEEFLTTVKSPEGLALDWIQRELFWTDSSTQSVSSVRIDTKGEIREIIKENLSNPRGIAVHPWRRKVIWSDWFRQKPTIEWANYDGSGREVLASKPDINLPNSLVIDWETDEVCWADAGKKSIGCLHLGTRTMRTVVPKCSYPFGITVTPDKYYWTDWSTKNVETAPKQTGSPLTSIQVKYGGHDRLYGIVAVRSCPN</sequence>
<evidence type="ECO:0000256" key="2">
    <source>
        <dbReference type="ARBA" id="ARBA00022525"/>
    </source>
</evidence>
<dbReference type="PROSITE" id="PS50026">
    <property type="entry name" value="EGF_3"/>
    <property type="match status" value="9"/>
</dbReference>
<dbReference type="SUPFAM" id="SSF57184">
    <property type="entry name" value="Growth factor receptor domain"/>
    <property type="match status" value="1"/>
</dbReference>
<evidence type="ECO:0000256" key="11">
    <source>
        <dbReference type="ARBA" id="ARBA00023180"/>
    </source>
</evidence>
<dbReference type="Pfam" id="PF12947">
    <property type="entry name" value="EGF_3"/>
    <property type="match status" value="4"/>
</dbReference>
<dbReference type="InterPro" id="IPR009017">
    <property type="entry name" value="GFP"/>
</dbReference>
<dbReference type="OrthoDB" id="6375837at2759"/>
<dbReference type="InterPro" id="IPR049883">
    <property type="entry name" value="NOTCH1_EGF-like"/>
</dbReference>
<keyword evidence="4 12" id="KW-0245">EGF-like domain</keyword>
<dbReference type="GO" id="GO:0005509">
    <property type="term" value="F:calcium ion binding"/>
    <property type="evidence" value="ECO:0007669"/>
    <property type="project" value="InterPro"/>
</dbReference>
<dbReference type="SMART" id="SM00179">
    <property type="entry name" value="EGF_CA"/>
    <property type="match status" value="6"/>
</dbReference>
<feature type="chain" id="PRO_5035167573" description="Nidogen" evidence="14">
    <location>
        <begin position="20"/>
        <end position="1320"/>
    </location>
</feature>
<dbReference type="Pfam" id="PF06119">
    <property type="entry name" value="NIDO"/>
    <property type="match status" value="1"/>
</dbReference>
<feature type="domain" description="Nidogen G2 beta-barrel" evidence="16">
    <location>
        <begin position="307"/>
        <end position="528"/>
    </location>
</feature>
<dbReference type="Pfam" id="PF00058">
    <property type="entry name" value="Ldl_recept_b"/>
    <property type="match status" value="1"/>
</dbReference>
<evidence type="ECO:0000256" key="14">
    <source>
        <dbReference type="SAM" id="SignalP"/>
    </source>
</evidence>
<evidence type="ECO:0000256" key="9">
    <source>
        <dbReference type="ARBA" id="ARBA00022889"/>
    </source>
</evidence>
<feature type="repeat" description="LDL-receptor class B" evidence="13">
    <location>
        <begin position="1101"/>
        <end position="1142"/>
    </location>
</feature>
<evidence type="ECO:0000256" key="7">
    <source>
        <dbReference type="ARBA" id="ARBA00022837"/>
    </source>
</evidence>
<dbReference type="EnsemblMetazoa" id="XM_014400434.2">
    <property type="protein sequence ID" value="XP_014255920.1"/>
    <property type="gene ID" value="LOC106670257"/>
</dbReference>
<dbReference type="InterPro" id="IPR003886">
    <property type="entry name" value="NIDO_dom"/>
</dbReference>
<dbReference type="SMART" id="SM00135">
    <property type="entry name" value="LY"/>
    <property type="match status" value="4"/>
</dbReference>
<evidence type="ECO:0000259" key="17">
    <source>
        <dbReference type="PROSITE" id="PS51220"/>
    </source>
</evidence>
<reference evidence="18" key="1">
    <citation type="submission" date="2022-01" db="UniProtKB">
        <authorList>
            <consortium name="EnsemblMetazoa"/>
        </authorList>
    </citation>
    <scope>IDENTIFICATION</scope>
</reference>
<dbReference type="SMART" id="SM00181">
    <property type="entry name" value="EGF"/>
    <property type="match status" value="11"/>
</dbReference>
<dbReference type="SMART" id="SM00539">
    <property type="entry name" value="NIDO"/>
    <property type="match status" value="1"/>
</dbReference>
<keyword evidence="7" id="KW-0106">Calcium</keyword>
<feature type="disulfide bond" evidence="12">
    <location>
        <begin position="844"/>
        <end position="861"/>
    </location>
</feature>
<evidence type="ECO:0008006" key="20">
    <source>
        <dbReference type="Google" id="ProtNLM"/>
    </source>
</evidence>
<dbReference type="PANTHER" id="PTHR24050:SF28">
    <property type="entry name" value="UROMODULIN-LIKE"/>
    <property type="match status" value="1"/>
</dbReference>
<feature type="disulfide bond" evidence="12">
    <location>
        <begin position="761"/>
        <end position="778"/>
    </location>
</feature>
<feature type="domain" description="EGF-like" evidence="15">
    <location>
        <begin position="877"/>
        <end position="916"/>
    </location>
</feature>
<feature type="domain" description="EGF-like" evidence="15">
    <location>
        <begin position="834"/>
        <end position="875"/>
    </location>
</feature>